<evidence type="ECO:0000313" key="1">
    <source>
        <dbReference type="EMBL" id="KAL0152745.1"/>
    </source>
</evidence>
<dbReference type="Proteomes" id="UP001529510">
    <property type="component" value="Unassembled WGS sequence"/>
</dbReference>
<name>A0ABD0MUT1_CIRMR</name>
<proteinExistence type="predicted"/>
<gene>
    <name evidence="1" type="ORF">M9458_052468</name>
</gene>
<evidence type="ECO:0000313" key="2">
    <source>
        <dbReference type="Proteomes" id="UP001529510"/>
    </source>
</evidence>
<reference evidence="1 2" key="1">
    <citation type="submission" date="2024-05" db="EMBL/GenBank/DDBJ databases">
        <title>Genome sequencing and assembly of Indian major carp, Cirrhinus mrigala (Hamilton, 1822).</title>
        <authorList>
            <person name="Mohindra V."/>
            <person name="Chowdhury L.M."/>
            <person name="Lal K."/>
            <person name="Jena J.K."/>
        </authorList>
    </citation>
    <scope>NUCLEOTIDE SEQUENCE [LARGE SCALE GENOMIC DNA]</scope>
    <source>
        <strain evidence="1">CM1030</strain>
        <tissue evidence="1">Blood</tissue>
    </source>
</reference>
<sequence length="54" mass="5728">APPSDGPADLESLGQAQVDLFTSPESTHCQLLYGLTEAHIGTDALAHSWPRGLR</sequence>
<comment type="caution">
    <text evidence="1">The sequence shown here is derived from an EMBL/GenBank/DDBJ whole genome shotgun (WGS) entry which is preliminary data.</text>
</comment>
<dbReference type="AlphaFoldDB" id="A0ABD0MUT1"/>
<accession>A0ABD0MUT1</accession>
<feature type="non-terminal residue" evidence="1">
    <location>
        <position position="1"/>
    </location>
</feature>
<organism evidence="1 2">
    <name type="scientific">Cirrhinus mrigala</name>
    <name type="common">Mrigala</name>
    <dbReference type="NCBI Taxonomy" id="683832"/>
    <lineage>
        <taxon>Eukaryota</taxon>
        <taxon>Metazoa</taxon>
        <taxon>Chordata</taxon>
        <taxon>Craniata</taxon>
        <taxon>Vertebrata</taxon>
        <taxon>Euteleostomi</taxon>
        <taxon>Actinopterygii</taxon>
        <taxon>Neopterygii</taxon>
        <taxon>Teleostei</taxon>
        <taxon>Ostariophysi</taxon>
        <taxon>Cypriniformes</taxon>
        <taxon>Cyprinidae</taxon>
        <taxon>Labeoninae</taxon>
        <taxon>Labeonini</taxon>
        <taxon>Cirrhinus</taxon>
    </lineage>
</organism>
<feature type="non-terminal residue" evidence="1">
    <location>
        <position position="54"/>
    </location>
</feature>
<protein>
    <submittedName>
        <fullName evidence="1">Uncharacterized protein</fullName>
    </submittedName>
</protein>
<keyword evidence="2" id="KW-1185">Reference proteome</keyword>
<dbReference type="EMBL" id="JAMKFB020000189">
    <property type="protein sequence ID" value="KAL0152745.1"/>
    <property type="molecule type" value="Genomic_DNA"/>
</dbReference>